<dbReference type="AlphaFoldDB" id="A0A1E3QQ84"/>
<dbReference type="Proteomes" id="UP000094336">
    <property type="component" value="Unassembled WGS sequence"/>
</dbReference>
<dbReference type="RefSeq" id="XP_018985159.1">
    <property type="nucleotide sequence ID" value="XM_019128850.1"/>
</dbReference>
<accession>A0A1E3QQ84</accession>
<evidence type="ECO:0000256" key="3">
    <source>
        <dbReference type="SAM" id="MobiDB-lite"/>
    </source>
</evidence>
<feature type="domain" description="tRNA-splicing endonuclease subunit Sen54 N-terminal" evidence="4">
    <location>
        <begin position="61"/>
        <end position="126"/>
    </location>
</feature>
<feature type="region of interest" description="Disordered" evidence="3">
    <location>
        <begin position="354"/>
        <end position="379"/>
    </location>
</feature>
<dbReference type="GO" id="GO:0000379">
    <property type="term" value="P:tRNA-type intron splice site recognition and cleavage"/>
    <property type="evidence" value="ECO:0007669"/>
    <property type="project" value="TreeGrafter"/>
</dbReference>
<organism evidence="5 6">
    <name type="scientific">Babjeviella inositovora NRRL Y-12698</name>
    <dbReference type="NCBI Taxonomy" id="984486"/>
    <lineage>
        <taxon>Eukaryota</taxon>
        <taxon>Fungi</taxon>
        <taxon>Dikarya</taxon>
        <taxon>Ascomycota</taxon>
        <taxon>Saccharomycotina</taxon>
        <taxon>Pichiomycetes</taxon>
        <taxon>Serinales incertae sedis</taxon>
        <taxon>Babjeviella</taxon>
    </lineage>
</organism>
<sequence>MSQTTESSVLLDIEDEVQDWRALSSLSKSDQVIPKRGEKDFEPDGTDFQSNILEESRTAMYDALRGARGHSSKQHVQAVFHQSLGLACVEQPKGPFFKSMGKSDKLNVWLTPEEVIYLAERGSISVLTELGLEMSLEHLYSCIYNEDNANVIEQYQVYAHLKRHGYIVMRHEEKAEGTPRKHAKQVEQSALAVISNVWKSLCLILFHGKPNWGAVGIGMVKALTNPATALFTPITQTSYFQRASKAVVHYLRQLKLIPYPLLHPQHYLSSRYTSFKQILISLRIVPHYDLFESHEVREKSPYQITYNVWKPVPSFKKSDPPTPDFQVCVVNTDTTKFPSLAEIQTLFNTSDYVPQSTDTSHRGIPNNKVDKNGTLKKPTTPAQKATLARIARLRKMDKRLKFGYRNVILAITNCGVINYVRLSEVDFSREEVYEESVLRRGK</sequence>
<proteinExistence type="inferred from homology"/>
<evidence type="ECO:0000259" key="4">
    <source>
        <dbReference type="Pfam" id="PF12928"/>
    </source>
</evidence>
<evidence type="ECO:0000256" key="1">
    <source>
        <dbReference type="ARBA" id="ARBA00005736"/>
    </source>
</evidence>
<dbReference type="PANTHER" id="PTHR21027:SF1">
    <property type="entry name" value="TRNA-SPLICING ENDONUCLEASE SUBUNIT SEN54"/>
    <property type="match status" value="1"/>
</dbReference>
<dbReference type="GeneID" id="30146703"/>
<evidence type="ECO:0000256" key="2">
    <source>
        <dbReference type="ARBA" id="ARBA00022694"/>
    </source>
</evidence>
<gene>
    <name evidence="5" type="ORF">BABINDRAFT_161518</name>
</gene>
<keyword evidence="6" id="KW-1185">Reference proteome</keyword>
<protein>
    <recommendedName>
        <fullName evidence="4">tRNA-splicing endonuclease subunit Sen54 N-terminal domain-containing protein</fullName>
    </recommendedName>
</protein>
<dbReference type="GO" id="GO:0000214">
    <property type="term" value="C:tRNA-intron endonuclease complex"/>
    <property type="evidence" value="ECO:0007669"/>
    <property type="project" value="TreeGrafter"/>
</dbReference>
<dbReference type="InterPro" id="IPR024336">
    <property type="entry name" value="tRNA_splic_suSen54_N"/>
</dbReference>
<comment type="similarity">
    <text evidence="1">Belongs to the SEN54 family.</text>
</comment>
<dbReference type="OrthoDB" id="408683at2759"/>
<dbReference type="Pfam" id="PF12928">
    <property type="entry name" value="tRNA_int_end_N2"/>
    <property type="match status" value="1"/>
</dbReference>
<dbReference type="InterPro" id="IPR024337">
    <property type="entry name" value="tRNA_splic_suSen54"/>
</dbReference>
<reference evidence="6" key="1">
    <citation type="submission" date="2016-05" db="EMBL/GenBank/DDBJ databases">
        <title>Comparative genomics of biotechnologically important yeasts.</title>
        <authorList>
            <consortium name="DOE Joint Genome Institute"/>
            <person name="Riley R."/>
            <person name="Haridas S."/>
            <person name="Wolfe K.H."/>
            <person name="Lopes M.R."/>
            <person name="Hittinger C.T."/>
            <person name="Goker M."/>
            <person name="Salamov A."/>
            <person name="Wisecaver J."/>
            <person name="Long T.M."/>
            <person name="Aerts A.L."/>
            <person name="Barry K."/>
            <person name="Choi C."/>
            <person name="Clum A."/>
            <person name="Coughlan A.Y."/>
            <person name="Deshpande S."/>
            <person name="Douglass A.P."/>
            <person name="Hanson S.J."/>
            <person name="Klenk H.-P."/>
            <person name="Labutti K."/>
            <person name="Lapidus A."/>
            <person name="Lindquist E."/>
            <person name="Lipzen A."/>
            <person name="Meier-Kolthoff J.P."/>
            <person name="Ohm R.A."/>
            <person name="Otillar R.P."/>
            <person name="Pangilinan J."/>
            <person name="Peng Y."/>
            <person name="Rokas A."/>
            <person name="Rosa C.A."/>
            <person name="Scheuner C."/>
            <person name="Sibirny A.A."/>
            <person name="Slot J.C."/>
            <person name="Stielow J.B."/>
            <person name="Sun H."/>
            <person name="Kurtzman C.P."/>
            <person name="Blackwell M."/>
            <person name="Grigoriev I.V."/>
            <person name="Jeffries T.W."/>
        </authorList>
    </citation>
    <scope>NUCLEOTIDE SEQUENCE [LARGE SCALE GENOMIC DNA]</scope>
    <source>
        <strain evidence="6">NRRL Y-12698</strain>
    </source>
</reference>
<dbReference type="EMBL" id="KV454431">
    <property type="protein sequence ID" value="ODQ79831.1"/>
    <property type="molecule type" value="Genomic_DNA"/>
</dbReference>
<dbReference type="STRING" id="984486.A0A1E3QQ84"/>
<name>A0A1E3QQ84_9ASCO</name>
<dbReference type="PANTHER" id="PTHR21027">
    <property type="entry name" value="TRNA-SPLICING ENDONUCLEASE SUBUNIT SEN54"/>
    <property type="match status" value="1"/>
</dbReference>
<evidence type="ECO:0000313" key="6">
    <source>
        <dbReference type="Proteomes" id="UP000094336"/>
    </source>
</evidence>
<evidence type="ECO:0000313" key="5">
    <source>
        <dbReference type="EMBL" id="ODQ79831.1"/>
    </source>
</evidence>
<keyword evidence="2" id="KW-0819">tRNA processing</keyword>